<reference evidence="8" key="2">
    <citation type="journal article" date="2021" name="PeerJ">
        <title>Extensive microbial diversity within the chicken gut microbiome revealed by metagenomics and culture.</title>
        <authorList>
            <person name="Gilroy R."/>
            <person name="Ravi A."/>
            <person name="Getino M."/>
            <person name="Pursley I."/>
            <person name="Horton D.L."/>
            <person name="Alikhan N.F."/>
            <person name="Baker D."/>
            <person name="Gharbi K."/>
            <person name="Hall N."/>
            <person name="Watson M."/>
            <person name="Adriaenssens E.M."/>
            <person name="Foster-Nyarko E."/>
            <person name="Jarju S."/>
            <person name="Secka A."/>
            <person name="Antonio M."/>
            <person name="Oren A."/>
            <person name="Chaudhuri R.R."/>
            <person name="La Ragione R."/>
            <person name="Hildebrand F."/>
            <person name="Pallen M.J."/>
        </authorList>
    </citation>
    <scope>NUCLEOTIDE SEQUENCE</scope>
    <source>
        <strain evidence="8">CHK178-757</strain>
    </source>
</reference>
<dbReference type="Gene3D" id="1.50.10.10">
    <property type="match status" value="1"/>
</dbReference>
<evidence type="ECO:0000256" key="3">
    <source>
        <dbReference type="ARBA" id="ARBA00022801"/>
    </source>
</evidence>
<dbReference type="InterPro" id="IPR008928">
    <property type="entry name" value="6-hairpin_glycosidase_sf"/>
</dbReference>
<dbReference type="PANTHER" id="PTHR33307">
    <property type="entry name" value="ALPHA-RHAMNOSIDASE (EUROFUNG)"/>
    <property type="match status" value="1"/>
</dbReference>
<name>A0A9D1F4C5_9FIRM</name>
<dbReference type="EMBL" id="DVIT01000016">
    <property type="protein sequence ID" value="HIS46822.1"/>
    <property type="molecule type" value="Genomic_DNA"/>
</dbReference>
<keyword evidence="3 8" id="KW-0378">Hydrolase</keyword>
<feature type="domain" description="Bacterial alpha-L-rhamnosidase N-terminal" evidence="5">
    <location>
        <begin position="138"/>
        <end position="275"/>
    </location>
</feature>
<gene>
    <name evidence="8" type="ORF">IAB46_04515</name>
</gene>
<dbReference type="Pfam" id="PF17390">
    <property type="entry name" value="Bac_rhamnosid_C"/>
    <property type="match status" value="1"/>
</dbReference>
<sequence length="868" mass="98948">MRAVRLKTEYLYDPTGIDMVRPRLFWNCEEGIRQRAYEIRAFDPDGRCLWDSGKVEEDGMRVRYGGKPCKSRDKVLWHVRLWDENDQPGPWSRMASFEMGLLAPEDWKGIWITGNYRPRRHRRYPVDWFCREFNLAGVKKARLYITACGVYEARLNGERVGNYILAPGITDYRKRIQYQTYDVTNLIKAGINKLTVALGDGWYRGSTGAWGKTCQYGTQTKLLAQLEITDMDGKDHVIATDETWSWSDDGPIRFADNKDGEWVDARKTPTFYGKAAATVCPVLPRASDNVFVTEHEHFLPKLLTTPSGVRVLDFGQNIAGYVSFHIHAHEGERVFLRFGEMLDEKGEFTQKNIQCVSNKKTTPLQQVKYICCEGENCYKTTFAVFGFRYVAVETTAAFKPEDFQAIAVYSDLEETGSFQCSEPLLNRFYENTVWSTKGNSCDLPTDCPTRERHGWTGDAQIFCRTGTYLFDYMPFAKKYLNDVYDQQKKNGCLPQIAPPGGVDWYMKVMDGSVGWADAGVLMPWSLWKQYQDEEILNKFYKGMKKYAAFMKKRCGRWYPTAVPTGLSRKYRKYLSNCGQAYGEWAEPADVYKTTWKDCAVTHPEEGTAYTAKIMDCMKEISQTLGDTAAARQYRDFGEKVKRSYQALSETSAYSLDTDRQARLVRPLAFGLLNEKQEVYAKKRLIKALEHYGWRIGTGFLSTPLILDVLAGIDIEAAYRLLENREMPGWLFMAESGATTVWEAWEGTKAVHGIASLNHYSKGAVCQWFFETMCGIHVTGKNTFSISPMPGGHLTWARASYKSVFGTVESGWEKTKDGIKYTVKIPANCQADVTLPGMESLNVLAGEYTWVCEKSVDKTQLCDKINPCI</sequence>
<dbReference type="InterPro" id="IPR035396">
    <property type="entry name" value="Bac_rhamnosid6H"/>
</dbReference>
<organism evidence="8 9">
    <name type="scientific">Candidatus Scybalocola faecigallinarum</name>
    <dbReference type="NCBI Taxonomy" id="2840941"/>
    <lineage>
        <taxon>Bacteria</taxon>
        <taxon>Bacillati</taxon>
        <taxon>Bacillota</taxon>
        <taxon>Clostridia</taxon>
        <taxon>Lachnospirales</taxon>
        <taxon>Lachnospiraceae</taxon>
        <taxon>Lachnospiraceae incertae sedis</taxon>
        <taxon>Candidatus Scybalocola (ex Gilroy et al. 2021)</taxon>
    </lineage>
</organism>
<evidence type="ECO:0000259" key="4">
    <source>
        <dbReference type="Pfam" id="PF05592"/>
    </source>
</evidence>
<dbReference type="InterPro" id="IPR008902">
    <property type="entry name" value="Rhamnosid_concanavalin"/>
</dbReference>
<dbReference type="GO" id="GO:0005975">
    <property type="term" value="P:carbohydrate metabolic process"/>
    <property type="evidence" value="ECO:0007669"/>
    <property type="project" value="InterPro"/>
</dbReference>
<proteinExistence type="predicted"/>
<accession>A0A9D1F4C5</accession>
<evidence type="ECO:0000259" key="6">
    <source>
        <dbReference type="Pfam" id="PF17389"/>
    </source>
</evidence>
<dbReference type="GO" id="GO:0030596">
    <property type="term" value="F:alpha-L-rhamnosidase activity"/>
    <property type="evidence" value="ECO:0007669"/>
    <property type="project" value="UniProtKB-EC"/>
</dbReference>
<dbReference type="InterPro" id="IPR012341">
    <property type="entry name" value="6hp_glycosidase-like_sf"/>
</dbReference>
<dbReference type="Pfam" id="PF08531">
    <property type="entry name" value="Bac_rhamnosid_N"/>
    <property type="match status" value="1"/>
</dbReference>
<dbReference type="Gene3D" id="2.60.120.260">
    <property type="entry name" value="Galactose-binding domain-like"/>
    <property type="match status" value="2"/>
</dbReference>
<evidence type="ECO:0000259" key="5">
    <source>
        <dbReference type="Pfam" id="PF08531"/>
    </source>
</evidence>
<feature type="domain" description="Alpha-L-rhamnosidase six-hairpin glycosidase" evidence="6">
    <location>
        <begin position="413"/>
        <end position="771"/>
    </location>
</feature>
<evidence type="ECO:0000256" key="2">
    <source>
        <dbReference type="ARBA" id="ARBA00012652"/>
    </source>
</evidence>
<dbReference type="InterPro" id="IPR016007">
    <property type="entry name" value="Alpha_rhamnosid"/>
</dbReference>
<dbReference type="Gene3D" id="2.60.40.10">
    <property type="entry name" value="Immunoglobulins"/>
    <property type="match status" value="1"/>
</dbReference>
<feature type="domain" description="Alpha-L-rhamnosidase concanavalin-like" evidence="4">
    <location>
        <begin position="304"/>
        <end position="409"/>
    </location>
</feature>
<evidence type="ECO:0000256" key="1">
    <source>
        <dbReference type="ARBA" id="ARBA00001445"/>
    </source>
</evidence>
<dbReference type="PANTHER" id="PTHR33307:SF6">
    <property type="entry name" value="ALPHA-RHAMNOSIDASE (EUROFUNG)-RELATED"/>
    <property type="match status" value="1"/>
</dbReference>
<dbReference type="Pfam" id="PF17389">
    <property type="entry name" value="Bac_rhamnosid6H"/>
    <property type="match status" value="1"/>
</dbReference>
<comment type="catalytic activity">
    <reaction evidence="1">
        <text>Hydrolysis of terminal non-reducing alpha-L-rhamnose residues in alpha-L-rhamnosides.</text>
        <dbReference type="EC" id="3.2.1.40"/>
    </reaction>
</comment>
<dbReference type="EC" id="3.2.1.40" evidence="2"/>
<evidence type="ECO:0000313" key="8">
    <source>
        <dbReference type="EMBL" id="HIS46822.1"/>
    </source>
</evidence>
<comment type="caution">
    <text evidence="8">The sequence shown here is derived from an EMBL/GenBank/DDBJ whole genome shotgun (WGS) entry which is preliminary data.</text>
</comment>
<dbReference type="Gene3D" id="2.60.420.10">
    <property type="entry name" value="Maltose phosphorylase, domain 3"/>
    <property type="match status" value="1"/>
</dbReference>
<reference evidence="8" key="1">
    <citation type="submission" date="2020-10" db="EMBL/GenBank/DDBJ databases">
        <authorList>
            <person name="Gilroy R."/>
        </authorList>
    </citation>
    <scope>NUCLEOTIDE SEQUENCE</scope>
    <source>
        <strain evidence="8">CHK178-757</strain>
    </source>
</reference>
<evidence type="ECO:0000259" key="7">
    <source>
        <dbReference type="Pfam" id="PF17390"/>
    </source>
</evidence>
<dbReference type="InterPro" id="IPR013737">
    <property type="entry name" value="Bac_rhamnosid_N"/>
</dbReference>
<dbReference type="PIRSF" id="PIRSF010631">
    <property type="entry name" value="A-rhamnsds"/>
    <property type="match status" value="1"/>
</dbReference>
<dbReference type="Pfam" id="PF25788">
    <property type="entry name" value="Ig_Rha78A_N"/>
    <property type="match status" value="1"/>
</dbReference>
<dbReference type="Pfam" id="PF05592">
    <property type="entry name" value="Bac_rhamnosid"/>
    <property type="match status" value="1"/>
</dbReference>
<protein>
    <recommendedName>
        <fullName evidence="2">alpha-L-rhamnosidase</fullName>
        <ecNumber evidence="2">3.2.1.40</ecNumber>
    </recommendedName>
</protein>
<dbReference type="InterPro" id="IPR035398">
    <property type="entry name" value="Bac_rhamnosid_C"/>
</dbReference>
<evidence type="ECO:0000313" key="9">
    <source>
        <dbReference type="Proteomes" id="UP000823927"/>
    </source>
</evidence>
<feature type="domain" description="Alpha-L-rhamnosidase C-terminal" evidence="7">
    <location>
        <begin position="782"/>
        <end position="838"/>
    </location>
</feature>
<dbReference type="AlphaFoldDB" id="A0A9D1F4C5"/>
<dbReference type="InterPro" id="IPR013783">
    <property type="entry name" value="Ig-like_fold"/>
</dbReference>
<dbReference type="Proteomes" id="UP000823927">
    <property type="component" value="Unassembled WGS sequence"/>
</dbReference>
<dbReference type="SUPFAM" id="SSF48208">
    <property type="entry name" value="Six-hairpin glycosidases"/>
    <property type="match status" value="1"/>
</dbReference>